<dbReference type="PROSITE" id="PS50893">
    <property type="entry name" value="ABC_TRANSPORTER_2"/>
    <property type="match status" value="1"/>
</dbReference>
<name>A0A073KL09_9BACI</name>
<evidence type="ECO:0000313" key="6">
    <source>
        <dbReference type="EMBL" id="KEK22998.1"/>
    </source>
</evidence>
<dbReference type="AlphaFoldDB" id="A0A073KL09"/>
<sequence>MELIIDHVTKKYGGKIALNDCSLHLKPGMLGLLGSNGAGKSTLMRILATIEQPTDGSVIWDGENIQKKPKLLRSELGYLPQDFGVYPNMNAVEFLEYIAAMKGLSMSSSKKRINELLEALNLSNDRKRLLGGYSGGMRQRVGIAQALLNDPKLLIVDEPTVGLDPEERIRFRNLLSSLSSDRIVILSTHIVTDIESIATDIALLSKGNVLAHMRPEQLLKHVEGKVWEWAIPASELHNVQKKYIVSSAIQRSDGIHARIVSDHAPSAKAHMVAASVEDAYLYYVSSKGGHKIEQCI</sequence>
<evidence type="ECO:0000256" key="2">
    <source>
        <dbReference type="ARBA" id="ARBA00022448"/>
    </source>
</evidence>
<gene>
    <name evidence="6" type="ORF">BAGA_15110</name>
</gene>
<dbReference type="STRING" id="574375.AZF08_23535"/>
<evidence type="ECO:0000259" key="5">
    <source>
        <dbReference type="PROSITE" id="PS50893"/>
    </source>
</evidence>
<dbReference type="CDD" id="cd03264">
    <property type="entry name" value="ABC_drug_resistance_like"/>
    <property type="match status" value="1"/>
</dbReference>
<evidence type="ECO:0000256" key="1">
    <source>
        <dbReference type="ARBA" id="ARBA00005417"/>
    </source>
</evidence>
<comment type="similarity">
    <text evidence="1">Belongs to the ABC transporter superfamily.</text>
</comment>
<dbReference type="SUPFAM" id="SSF52540">
    <property type="entry name" value="P-loop containing nucleoside triphosphate hydrolases"/>
    <property type="match status" value="1"/>
</dbReference>
<dbReference type="GO" id="GO:0016887">
    <property type="term" value="F:ATP hydrolysis activity"/>
    <property type="evidence" value="ECO:0007669"/>
    <property type="project" value="InterPro"/>
</dbReference>
<dbReference type="InterPro" id="IPR003593">
    <property type="entry name" value="AAA+_ATPase"/>
</dbReference>
<dbReference type="PANTHER" id="PTHR43335:SF2">
    <property type="entry name" value="ABC TRANSPORTER, ATP-BINDING PROTEIN"/>
    <property type="match status" value="1"/>
</dbReference>
<dbReference type="eggNOG" id="COG1131">
    <property type="taxonomic scope" value="Bacteria"/>
</dbReference>
<dbReference type="RefSeq" id="WP_033676472.1">
    <property type="nucleotide sequence ID" value="NZ_JOTM01000022.1"/>
</dbReference>
<evidence type="ECO:0000256" key="3">
    <source>
        <dbReference type="ARBA" id="ARBA00022741"/>
    </source>
</evidence>
<dbReference type="SMART" id="SM00382">
    <property type="entry name" value="AAA"/>
    <property type="match status" value="1"/>
</dbReference>
<comment type="caution">
    <text evidence="6">The sequence shown here is derived from an EMBL/GenBank/DDBJ whole genome shotgun (WGS) entry which is preliminary data.</text>
</comment>
<reference evidence="6 7" key="1">
    <citation type="submission" date="2014-06" db="EMBL/GenBank/DDBJ databases">
        <title>Draft genome sequence of Bacillus gaemokensis JCM 15801 (MCCC 1A00707).</title>
        <authorList>
            <person name="Lai Q."/>
            <person name="Liu Y."/>
            <person name="Shao Z."/>
        </authorList>
    </citation>
    <scope>NUCLEOTIDE SEQUENCE [LARGE SCALE GENOMIC DNA]</scope>
    <source>
        <strain evidence="6 7">JCM 15801</strain>
    </source>
</reference>
<dbReference type="Gene3D" id="3.40.50.300">
    <property type="entry name" value="P-loop containing nucleotide triphosphate hydrolases"/>
    <property type="match status" value="1"/>
</dbReference>
<protein>
    <submittedName>
        <fullName evidence="6">ABC transporter ATP-binding protein</fullName>
    </submittedName>
</protein>
<proteinExistence type="inferred from homology"/>
<keyword evidence="7" id="KW-1185">Reference proteome</keyword>
<keyword evidence="3" id="KW-0547">Nucleotide-binding</keyword>
<dbReference type="EMBL" id="JOTM01000022">
    <property type="protein sequence ID" value="KEK22998.1"/>
    <property type="molecule type" value="Genomic_DNA"/>
</dbReference>
<keyword evidence="2" id="KW-0813">Transport</keyword>
<feature type="domain" description="ABC transporter" evidence="5">
    <location>
        <begin position="3"/>
        <end position="231"/>
    </location>
</feature>
<dbReference type="PANTHER" id="PTHR43335">
    <property type="entry name" value="ABC TRANSPORTER, ATP-BINDING PROTEIN"/>
    <property type="match status" value="1"/>
</dbReference>
<dbReference type="InterPro" id="IPR027417">
    <property type="entry name" value="P-loop_NTPase"/>
</dbReference>
<dbReference type="Pfam" id="PF00005">
    <property type="entry name" value="ABC_tran"/>
    <property type="match status" value="1"/>
</dbReference>
<dbReference type="InterPro" id="IPR003439">
    <property type="entry name" value="ABC_transporter-like_ATP-bd"/>
</dbReference>
<dbReference type="GO" id="GO:0005524">
    <property type="term" value="F:ATP binding"/>
    <property type="evidence" value="ECO:0007669"/>
    <property type="project" value="UniProtKB-KW"/>
</dbReference>
<evidence type="ECO:0000256" key="4">
    <source>
        <dbReference type="ARBA" id="ARBA00022840"/>
    </source>
</evidence>
<dbReference type="PROSITE" id="PS00211">
    <property type="entry name" value="ABC_TRANSPORTER_1"/>
    <property type="match status" value="1"/>
</dbReference>
<accession>A0A073KL09</accession>
<organism evidence="6 7">
    <name type="scientific">Bacillus gaemokensis</name>
    <dbReference type="NCBI Taxonomy" id="574375"/>
    <lineage>
        <taxon>Bacteria</taxon>
        <taxon>Bacillati</taxon>
        <taxon>Bacillota</taxon>
        <taxon>Bacilli</taxon>
        <taxon>Bacillales</taxon>
        <taxon>Bacillaceae</taxon>
        <taxon>Bacillus</taxon>
        <taxon>Bacillus cereus group</taxon>
    </lineage>
</organism>
<evidence type="ECO:0000313" key="7">
    <source>
        <dbReference type="Proteomes" id="UP000027778"/>
    </source>
</evidence>
<dbReference type="Proteomes" id="UP000027778">
    <property type="component" value="Unassembled WGS sequence"/>
</dbReference>
<dbReference type="InterPro" id="IPR017871">
    <property type="entry name" value="ABC_transporter-like_CS"/>
</dbReference>
<dbReference type="OrthoDB" id="9804819at2"/>
<keyword evidence="4 6" id="KW-0067">ATP-binding</keyword>